<protein>
    <recommendedName>
        <fullName evidence="3">Cell division protein ZapA</fullName>
    </recommendedName>
    <alternativeName>
        <fullName evidence="11">Z ring-associated protein ZapA</fullName>
    </alternativeName>
</protein>
<keyword evidence="6" id="KW-0175">Coiled coil</keyword>
<evidence type="ECO:0000256" key="11">
    <source>
        <dbReference type="ARBA" id="ARBA00033158"/>
    </source>
</evidence>
<name>A0A091B6R5_9GAMM</name>
<dbReference type="InterPro" id="IPR036192">
    <property type="entry name" value="Cell_div_ZapA-like_sf"/>
</dbReference>
<evidence type="ECO:0000313" key="12">
    <source>
        <dbReference type="EMBL" id="KFN47411.1"/>
    </source>
</evidence>
<evidence type="ECO:0000313" key="13">
    <source>
        <dbReference type="Proteomes" id="UP000029393"/>
    </source>
</evidence>
<comment type="similarity">
    <text evidence="2">Belongs to the ZapA family. Type 1 subfamily.</text>
</comment>
<dbReference type="GO" id="GO:0005829">
    <property type="term" value="C:cytosol"/>
    <property type="evidence" value="ECO:0007669"/>
    <property type="project" value="TreeGrafter"/>
</dbReference>
<evidence type="ECO:0000256" key="1">
    <source>
        <dbReference type="ARBA" id="ARBA00004496"/>
    </source>
</evidence>
<dbReference type="PANTHER" id="PTHR34981:SF1">
    <property type="entry name" value="CELL DIVISION PROTEIN ZAPA"/>
    <property type="match status" value="1"/>
</dbReference>
<dbReference type="GO" id="GO:0030428">
    <property type="term" value="C:cell septum"/>
    <property type="evidence" value="ECO:0007669"/>
    <property type="project" value="TreeGrafter"/>
</dbReference>
<dbReference type="PATRIC" id="fig|1384056.3.peg.612"/>
<evidence type="ECO:0000256" key="4">
    <source>
        <dbReference type="ARBA" id="ARBA00022490"/>
    </source>
</evidence>
<dbReference type="GO" id="GO:0043093">
    <property type="term" value="P:FtsZ-dependent cytokinesis"/>
    <property type="evidence" value="ECO:0007669"/>
    <property type="project" value="TreeGrafter"/>
</dbReference>
<keyword evidence="4" id="KW-0963">Cytoplasm</keyword>
<evidence type="ECO:0000256" key="8">
    <source>
        <dbReference type="ARBA" id="ARBA00023306"/>
    </source>
</evidence>
<organism evidence="12 13">
    <name type="scientific">Arenimonas metalli CF5-1</name>
    <dbReference type="NCBI Taxonomy" id="1384056"/>
    <lineage>
        <taxon>Bacteria</taxon>
        <taxon>Pseudomonadati</taxon>
        <taxon>Pseudomonadota</taxon>
        <taxon>Gammaproteobacteria</taxon>
        <taxon>Lysobacterales</taxon>
        <taxon>Lysobacteraceae</taxon>
        <taxon>Arenimonas</taxon>
    </lineage>
</organism>
<dbReference type="GO" id="GO:0032153">
    <property type="term" value="C:cell division site"/>
    <property type="evidence" value="ECO:0007669"/>
    <property type="project" value="TreeGrafter"/>
</dbReference>
<keyword evidence="8" id="KW-0131">Cell cycle</keyword>
<dbReference type="GO" id="GO:0000921">
    <property type="term" value="P:septin ring assembly"/>
    <property type="evidence" value="ECO:0007669"/>
    <property type="project" value="TreeGrafter"/>
</dbReference>
<keyword evidence="7" id="KW-0717">Septation</keyword>
<dbReference type="SUPFAM" id="SSF102829">
    <property type="entry name" value="Cell division protein ZapA-like"/>
    <property type="match status" value="1"/>
</dbReference>
<comment type="function">
    <text evidence="9">Activator of cell division through the inhibition of FtsZ GTPase activity, therefore promoting FtsZ assembly into bundles of protofilaments necessary for the formation of the division Z ring. It is recruited early at mid-cell but it is not essential for cell division.</text>
</comment>
<dbReference type="Gene3D" id="1.20.5.50">
    <property type="match status" value="1"/>
</dbReference>
<evidence type="ECO:0000256" key="6">
    <source>
        <dbReference type="ARBA" id="ARBA00023054"/>
    </source>
</evidence>
<dbReference type="Gene3D" id="3.30.160.880">
    <property type="entry name" value="Cell division protein ZapA protomer, N-terminal domain"/>
    <property type="match status" value="1"/>
</dbReference>
<comment type="subcellular location">
    <subcellularLocation>
        <location evidence="1">Cytoplasm</location>
    </subcellularLocation>
</comment>
<proteinExistence type="inferred from homology"/>
<dbReference type="STRING" id="1384056.N787_08775"/>
<comment type="subunit">
    <text evidence="10">Homodimer. Interacts with FtsZ.</text>
</comment>
<evidence type="ECO:0000256" key="10">
    <source>
        <dbReference type="ARBA" id="ARBA00026068"/>
    </source>
</evidence>
<comment type="caution">
    <text evidence="12">The sequence shown here is derived from an EMBL/GenBank/DDBJ whole genome shotgun (WGS) entry which is preliminary data.</text>
</comment>
<gene>
    <name evidence="12" type="ORF">N787_08775</name>
</gene>
<evidence type="ECO:0000256" key="3">
    <source>
        <dbReference type="ARBA" id="ARBA00015195"/>
    </source>
</evidence>
<accession>A0A091B6R5</accession>
<dbReference type="PANTHER" id="PTHR34981">
    <property type="entry name" value="CELL DIVISION PROTEIN ZAPA"/>
    <property type="match status" value="1"/>
</dbReference>
<evidence type="ECO:0000256" key="5">
    <source>
        <dbReference type="ARBA" id="ARBA00022618"/>
    </source>
</evidence>
<keyword evidence="13" id="KW-1185">Reference proteome</keyword>
<keyword evidence="5" id="KW-0132">Cell division</keyword>
<sequence length="97" mass="10809">MSEPVNVKILDREYTVGVEPSERDSLVAAAQLLDARMREVRGSNRMAAIDRVAVLTALNLAHELQQLRQAADQRDQALARTLGELNRKLDGLFDAPR</sequence>
<dbReference type="AlphaFoldDB" id="A0A091B6R5"/>
<dbReference type="EMBL" id="AVCK01000010">
    <property type="protein sequence ID" value="KFN47411.1"/>
    <property type="molecule type" value="Genomic_DNA"/>
</dbReference>
<dbReference type="RefSeq" id="WP_034210747.1">
    <property type="nucleotide sequence ID" value="NZ_AVCK01000010.1"/>
</dbReference>
<dbReference type="InterPro" id="IPR007838">
    <property type="entry name" value="Cell_div_ZapA-like"/>
</dbReference>
<dbReference type="eggNOG" id="COG3027">
    <property type="taxonomic scope" value="Bacteria"/>
</dbReference>
<evidence type="ECO:0000256" key="9">
    <source>
        <dbReference type="ARBA" id="ARBA00024910"/>
    </source>
</evidence>
<reference evidence="12 13" key="1">
    <citation type="submission" date="2013-09" db="EMBL/GenBank/DDBJ databases">
        <title>Genome sequencing of Arenimonas metalli.</title>
        <authorList>
            <person name="Chen F."/>
            <person name="Wang G."/>
        </authorList>
    </citation>
    <scope>NUCLEOTIDE SEQUENCE [LARGE SCALE GENOMIC DNA]</scope>
    <source>
        <strain evidence="12 13">CF5-1</strain>
    </source>
</reference>
<dbReference type="GO" id="GO:0000917">
    <property type="term" value="P:division septum assembly"/>
    <property type="evidence" value="ECO:0007669"/>
    <property type="project" value="UniProtKB-KW"/>
</dbReference>
<evidence type="ECO:0000256" key="7">
    <source>
        <dbReference type="ARBA" id="ARBA00023210"/>
    </source>
</evidence>
<dbReference type="Pfam" id="PF05164">
    <property type="entry name" value="ZapA"/>
    <property type="match status" value="1"/>
</dbReference>
<dbReference type="Proteomes" id="UP000029393">
    <property type="component" value="Unassembled WGS sequence"/>
</dbReference>
<evidence type="ECO:0000256" key="2">
    <source>
        <dbReference type="ARBA" id="ARBA00010074"/>
    </source>
</evidence>
<dbReference type="InterPro" id="IPR042233">
    <property type="entry name" value="Cell_div_ZapA_N"/>
</dbReference>
<dbReference type="OrthoDB" id="5772359at2"/>